<evidence type="ECO:0000313" key="3">
    <source>
        <dbReference type="Proteomes" id="UP001249851"/>
    </source>
</evidence>
<evidence type="ECO:0000313" key="2">
    <source>
        <dbReference type="EMBL" id="KAK2562526.1"/>
    </source>
</evidence>
<feature type="region of interest" description="Disordered" evidence="1">
    <location>
        <begin position="130"/>
        <end position="150"/>
    </location>
</feature>
<feature type="region of interest" description="Disordered" evidence="1">
    <location>
        <begin position="32"/>
        <end position="61"/>
    </location>
</feature>
<protein>
    <submittedName>
        <fullName evidence="2">Uncharacterized protein</fullName>
    </submittedName>
</protein>
<feature type="compositionally biased region" description="Basic and acidic residues" evidence="1">
    <location>
        <begin position="41"/>
        <end position="51"/>
    </location>
</feature>
<organism evidence="2 3">
    <name type="scientific">Acropora cervicornis</name>
    <name type="common">Staghorn coral</name>
    <dbReference type="NCBI Taxonomy" id="6130"/>
    <lineage>
        <taxon>Eukaryota</taxon>
        <taxon>Metazoa</taxon>
        <taxon>Cnidaria</taxon>
        <taxon>Anthozoa</taxon>
        <taxon>Hexacorallia</taxon>
        <taxon>Scleractinia</taxon>
        <taxon>Astrocoeniina</taxon>
        <taxon>Acroporidae</taxon>
        <taxon>Acropora</taxon>
    </lineage>
</organism>
<reference evidence="2" key="1">
    <citation type="journal article" date="2023" name="G3 (Bethesda)">
        <title>Whole genome assembly and annotation of the endangered Caribbean coral Acropora cervicornis.</title>
        <authorList>
            <person name="Selwyn J.D."/>
            <person name="Vollmer S.V."/>
        </authorList>
    </citation>
    <scope>NUCLEOTIDE SEQUENCE</scope>
    <source>
        <strain evidence="2">K2</strain>
    </source>
</reference>
<dbReference type="Proteomes" id="UP001249851">
    <property type="component" value="Unassembled WGS sequence"/>
</dbReference>
<gene>
    <name evidence="2" type="ORF">P5673_014202</name>
</gene>
<dbReference type="AlphaFoldDB" id="A0AAD9QJK8"/>
<name>A0AAD9QJK8_ACRCE</name>
<proteinExistence type="predicted"/>
<dbReference type="EMBL" id="JARQWQ010000028">
    <property type="protein sequence ID" value="KAK2562526.1"/>
    <property type="molecule type" value="Genomic_DNA"/>
</dbReference>
<keyword evidence="3" id="KW-1185">Reference proteome</keyword>
<comment type="caution">
    <text evidence="2">The sequence shown here is derived from an EMBL/GenBank/DDBJ whole genome shotgun (WGS) entry which is preliminary data.</text>
</comment>
<evidence type="ECO:0000256" key="1">
    <source>
        <dbReference type="SAM" id="MobiDB-lite"/>
    </source>
</evidence>
<accession>A0AAD9QJK8</accession>
<reference evidence="2" key="2">
    <citation type="journal article" date="2023" name="Science">
        <title>Genomic signatures of disease resistance in endangered staghorn corals.</title>
        <authorList>
            <person name="Vollmer S.V."/>
            <person name="Selwyn J.D."/>
            <person name="Despard B.A."/>
            <person name="Roesel C.L."/>
        </authorList>
    </citation>
    <scope>NUCLEOTIDE SEQUENCE</scope>
    <source>
        <strain evidence="2">K2</strain>
    </source>
</reference>
<sequence length="194" mass="21390">MAGRQPDLEKLLAESVAKSLPAVLKGVPVQKQVEAPTTEAGMKEELKKMHGEEDEDEGPDPDAIKDLLKMLYSSMETLNLGLMPGGKNASLSSSLKFVNELYGKVSQQISTFSVQRSTVNMTIAQLTASLSAHQPRNTSPKDHTGGSSPFVDTTALLTTVELERRQWGYELETNDLRALNRFLARSPSRWRDCK</sequence>